<keyword evidence="3" id="KW-1185">Reference proteome</keyword>
<feature type="compositionally biased region" description="Low complexity" evidence="1">
    <location>
        <begin position="90"/>
        <end position="101"/>
    </location>
</feature>
<evidence type="ECO:0000313" key="2">
    <source>
        <dbReference type="EMBL" id="TQM15847.1"/>
    </source>
</evidence>
<evidence type="ECO:0000313" key="3">
    <source>
        <dbReference type="Proteomes" id="UP000315677"/>
    </source>
</evidence>
<dbReference type="EMBL" id="VFPA01000001">
    <property type="protein sequence ID" value="TQM15847.1"/>
    <property type="molecule type" value="Genomic_DNA"/>
</dbReference>
<dbReference type="RefSeq" id="WP_142052257.1">
    <property type="nucleotide sequence ID" value="NZ_VFPA01000001.1"/>
</dbReference>
<evidence type="ECO:0000256" key="1">
    <source>
        <dbReference type="SAM" id="MobiDB-lite"/>
    </source>
</evidence>
<dbReference type="AlphaFoldDB" id="A0A543E2P8"/>
<accession>A0A543E2P8</accession>
<dbReference type="Proteomes" id="UP000315677">
    <property type="component" value="Unassembled WGS sequence"/>
</dbReference>
<dbReference type="NCBIfam" id="NF046112">
    <property type="entry name" value="MSMEG_6209_Nter"/>
    <property type="match status" value="1"/>
</dbReference>
<feature type="compositionally biased region" description="Basic and acidic residues" evidence="1">
    <location>
        <begin position="25"/>
        <end position="39"/>
    </location>
</feature>
<protein>
    <submittedName>
        <fullName evidence="2">Uncharacterized protein</fullName>
    </submittedName>
</protein>
<dbReference type="OrthoDB" id="4277148at2"/>
<comment type="caution">
    <text evidence="2">The sequence shown here is derived from an EMBL/GenBank/DDBJ whole genome shotgun (WGS) entry which is preliminary data.</text>
</comment>
<feature type="region of interest" description="Disordered" evidence="1">
    <location>
        <begin position="1"/>
        <end position="105"/>
    </location>
</feature>
<name>A0A543E2P8_9PSEU</name>
<reference evidence="2 3" key="1">
    <citation type="submission" date="2019-06" db="EMBL/GenBank/DDBJ databases">
        <title>Sequencing the genomes of 1000 actinobacteria strains.</title>
        <authorList>
            <person name="Klenk H.-P."/>
        </authorList>
    </citation>
    <scope>NUCLEOTIDE SEQUENCE [LARGE SCALE GENOMIC DNA]</scope>
    <source>
        <strain evidence="2 3">DSM 45301</strain>
    </source>
</reference>
<proteinExistence type="predicted"/>
<gene>
    <name evidence="2" type="ORF">FB558_2641</name>
</gene>
<sequence length="181" mass="19181">MTSPTGATPGRPAPSSRWTQPAPSRTDENLKHVHRKIDPNLKAGPLVDNGPRPGPRSARVHLPGAPSLMARVAQPATPGSAHPEASTGSAVAADPATPPGGADDDVLARAWEERMAKQWEDVTARLVRDFAPTGGAEVEVVLQHIAQQRRLLDSATVRDYLPVLVDRAVRRLLDPDEAAGG</sequence>
<organism evidence="2 3">
    <name type="scientific">Pseudonocardia kunmingensis</name>
    <dbReference type="NCBI Taxonomy" id="630975"/>
    <lineage>
        <taxon>Bacteria</taxon>
        <taxon>Bacillati</taxon>
        <taxon>Actinomycetota</taxon>
        <taxon>Actinomycetes</taxon>
        <taxon>Pseudonocardiales</taxon>
        <taxon>Pseudonocardiaceae</taxon>
        <taxon>Pseudonocardia</taxon>
    </lineage>
</organism>